<proteinExistence type="inferred from homology"/>
<evidence type="ECO:0000256" key="7">
    <source>
        <dbReference type="ARBA" id="ARBA00022967"/>
    </source>
</evidence>
<dbReference type="PANTHER" id="PTHR43553:SF24">
    <property type="entry name" value="ENERGY-COUPLING FACTOR TRANSPORTER ATP-BINDING PROTEIN ECFA1"/>
    <property type="match status" value="1"/>
</dbReference>
<dbReference type="InterPro" id="IPR005876">
    <property type="entry name" value="Co_trans_ATP-bd"/>
</dbReference>
<dbReference type="OrthoDB" id="9784332at2"/>
<name>A0A1G8MQP3_9BACL</name>
<keyword evidence="3 10" id="KW-0813">Transport</keyword>
<comment type="similarity">
    <text evidence="2 10">Belongs to the ABC transporter superfamily.</text>
</comment>
<accession>A0A1G8MQP3</accession>
<feature type="domain" description="ABC transporter" evidence="11">
    <location>
        <begin position="5"/>
        <end position="241"/>
    </location>
</feature>
<evidence type="ECO:0000256" key="3">
    <source>
        <dbReference type="ARBA" id="ARBA00022448"/>
    </source>
</evidence>
<dbReference type="SMART" id="SM00382">
    <property type="entry name" value="AAA"/>
    <property type="match status" value="1"/>
</dbReference>
<dbReference type="CDD" id="cd03225">
    <property type="entry name" value="ABC_cobalt_CbiO_domain1"/>
    <property type="match status" value="1"/>
</dbReference>
<dbReference type="STRING" id="1174501.SAMN05216192_107183"/>
<evidence type="ECO:0000256" key="5">
    <source>
        <dbReference type="ARBA" id="ARBA00022741"/>
    </source>
</evidence>
<comment type="function">
    <text evidence="9">Probably part of an ABC transporter complex. Responsible for energy coupling to the transport system.</text>
</comment>
<dbReference type="PROSITE" id="PS50893">
    <property type="entry name" value="ABC_TRANSPORTER_2"/>
    <property type="match status" value="1"/>
</dbReference>
<evidence type="ECO:0000259" key="11">
    <source>
        <dbReference type="PROSITE" id="PS50893"/>
    </source>
</evidence>
<dbReference type="NCBIfam" id="TIGR01166">
    <property type="entry name" value="cbiO"/>
    <property type="match status" value="1"/>
</dbReference>
<organism evidence="12 13">
    <name type="scientific">Paenibacillus typhae</name>
    <dbReference type="NCBI Taxonomy" id="1174501"/>
    <lineage>
        <taxon>Bacteria</taxon>
        <taxon>Bacillati</taxon>
        <taxon>Bacillota</taxon>
        <taxon>Bacilli</taxon>
        <taxon>Bacillales</taxon>
        <taxon>Paenibacillaceae</taxon>
        <taxon>Paenibacillus</taxon>
    </lineage>
</organism>
<dbReference type="GO" id="GO:0043190">
    <property type="term" value="C:ATP-binding cassette (ABC) transporter complex"/>
    <property type="evidence" value="ECO:0007669"/>
    <property type="project" value="TreeGrafter"/>
</dbReference>
<dbReference type="InterPro" id="IPR003593">
    <property type="entry name" value="AAA+_ATPase"/>
</dbReference>
<comment type="function">
    <text evidence="10">Part of an ABC transporter complex. Responsible for energy coupling to the transport system.</text>
</comment>
<dbReference type="FunFam" id="3.40.50.300:FF:000224">
    <property type="entry name" value="Energy-coupling factor transporter ATP-binding protein EcfA"/>
    <property type="match status" value="1"/>
</dbReference>
<dbReference type="InterPro" id="IPR015856">
    <property type="entry name" value="ABC_transpr_CbiO/EcfA_su"/>
</dbReference>
<keyword evidence="4 10" id="KW-1003">Cell membrane</keyword>
<evidence type="ECO:0000256" key="9">
    <source>
        <dbReference type="ARBA" id="ARBA00025157"/>
    </source>
</evidence>
<evidence type="ECO:0000256" key="4">
    <source>
        <dbReference type="ARBA" id="ARBA00022475"/>
    </source>
</evidence>
<dbReference type="GO" id="GO:0005524">
    <property type="term" value="F:ATP binding"/>
    <property type="evidence" value="ECO:0007669"/>
    <property type="project" value="UniProtKB-UniRule"/>
</dbReference>
<sequence length="284" mass="30755">MEYSLSFDGVVFRYPDTAEPALKELSFKVPKGSRTAVLGHNGSGKSTLFLQAVGVLRPQQGGITVSGRPLVYSRKELARLRRTAGLVFQDPEQQLILSTPQDDISFGLRGIGMDEREIRLRCSEVVELLRLEEFKDKPIHQLSLGQKKRTALAGVLAMEPELILLDEPTAYLDPMSEAQLLSGLENIHAAGTTVVIATHDMNLAYRWADWIIVLDRGSCLAEGTAGEIFGGHTALQEAGLGLPLLAELWYSLPEGLTAGYPAPRTAGDFKAALQQLLGSTGSGV</sequence>
<protein>
    <recommendedName>
        <fullName evidence="10">ABC transporter ATP-binding protein</fullName>
    </recommendedName>
</protein>
<dbReference type="SUPFAM" id="SSF52540">
    <property type="entry name" value="P-loop containing nucleoside triphosphate hydrolases"/>
    <property type="match status" value="1"/>
</dbReference>
<dbReference type="GO" id="GO:0042626">
    <property type="term" value="F:ATPase-coupled transmembrane transporter activity"/>
    <property type="evidence" value="ECO:0007669"/>
    <property type="project" value="TreeGrafter"/>
</dbReference>
<keyword evidence="5 10" id="KW-0547">Nucleotide-binding</keyword>
<evidence type="ECO:0000313" key="12">
    <source>
        <dbReference type="EMBL" id="SDI70186.1"/>
    </source>
</evidence>
<dbReference type="InterPro" id="IPR050095">
    <property type="entry name" value="ECF_ABC_transporter_ATP-bd"/>
</dbReference>
<dbReference type="Proteomes" id="UP000199050">
    <property type="component" value="Unassembled WGS sequence"/>
</dbReference>
<keyword evidence="7" id="KW-1278">Translocase</keyword>
<reference evidence="13" key="1">
    <citation type="submission" date="2016-10" db="EMBL/GenBank/DDBJ databases">
        <authorList>
            <person name="Varghese N."/>
            <person name="Submissions S."/>
        </authorList>
    </citation>
    <scope>NUCLEOTIDE SEQUENCE [LARGE SCALE GENOMIC DNA]</scope>
    <source>
        <strain evidence="13">CGMCC 1.11012</strain>
    </source>
</reference>
<dbReference type="EMBL" id="FNDX01000007">
    <property type="protein sequence ID" value="SDI70186.1"/>
    <property type="molecule type" value="Genomic_DNA"/>
</dbReference>
<keyword evidence="8 10" id="KW-0472">Membrane</keyword>
<dbReference type="AlphaFoldDB" id="A0A1G8MQP3"/>
<evidence type="ECO:0000256" key="8">
    <source>
        <dbReference type="ARBA" id="ARBA00023136"/>
    </source>
</evidence>
<gene>
    <name evidence="12" type="ORF">SAMN05216192_107183</name>
</gene>
<evidence type="ECO:0000256" key="2">
    <source>
        <dbReference type="ARBA" id="ARBA00005417"/>
    </source>
</evidence>
<dbReference type="Pfam" id="PF00005">
    <property type="entry name" value="ABC_tran"/>
    <property type="match status" value="1"/>
</dbReference>
<comment type="subcellular location">
    <subcellularLocation>
        <location evidence="1 10">Cell membrane</location>
        <topology evidence="1 10">Peripheral membrane protein</topology>
    </subcellularLocation>
</comment>
<dbReference type="PANTHER" id="PTHR43553">
    <property type="entry name" value="HEAVY METAL TRANSPORTER"/>
    <property type="match status" value="1"/>
</dbReference>
<dbReference type="InterPro" id="IPR003439">
    <property type="entry name" value="ABC_transporter-like_ATP-bd"/>
</dbReference>
<keyword evidence="13" id="KW-1185">Reference proteome</keyword>
<evidence type="ECO:0000256" key="1">
    <source>
        <dbReference type="ARBA" id="ARBA00004202"/>
    </source>
</evidence>
<dbReference type="GO" id="GO:0015087">
    <property type="term" value="F:cobalt ion transmembrane transporter activity"/>
    <property type="evidence" value="ECO:0007669"/>
    <property type="project" value="UniProtKB-ARBA"/>
</dbReference>
<dbReference type="GO" id="GO:0016887">
    <property type="term" value="F:ATP hydrolysis activity"/>
    <property type="evidence" value="ECO:0007669"/>
    <property type="project" value="InterPro"/>
</dbReference>
<dbReference type="InterPro" id="IPR027417">
    <property type="entry name" value="P-loop_NTPase"/>
</dbReference>
<keyword evidence="6 10" id="KW-0067">ATP-binding</keyword>
<evidence type="ECO:0000256" key="6">
    <source>
        <dbReference type="ARBA" id="ARBA00022840"/>
    </source>
</evidence>
<evidence type="ECO:0000313" key="13">
    <source>
        <dbReference type="Proteomes" id="UP000199050"/>
    </source>
</evidence>
<dbReference type="Gene3D" id="3.40.50.300">
    <property type="entry name" value="P-loop containing nucleotide triphosphate hydrolases"/>
    <property type="match status" value="1"/>
</dbReference>
<evidence type="ECO:0000256" key="10">
    <source>
        <dbReference type="RuleBase" id="RU364103"/>
    </source>
</evidence>